<dbReference type="NCBIfam" id="TIGR00879">
    <property type="entry name" value="SP"/>
    <property type="match status" value="1"/>
</dbReference>
<feature type="transmembrane region" description="Helical" evidence="8">
    <location>
        <begin position="185"/>
        <end position="204"/>
    </location>
</feature>
<feature type="transmembrane region" description="Helical" evidence="8">
    <location>
        <begin position="122"/>
        <end position="142"/>
    </location>
</feature>
<name>A0A5N6Q7Q8_9ROSI</name>
<sequence>MVEGGEDKTDFLECFRITWKTPYILRLAATAGIGGLLFGYDTGVISGALLYIREDFDFVDRHTWFQELIVSVAVASAIIGAAIGAWMNDALGRKKSILTADVLFFVGSIVMAAAPAPWMIVLGRVFVGLGVGMASMTAPLYISEASPAKIRGALVSMNGILITFGQFLSYLINLGFTQVNGTWRYMLGVAAIPPFIQFILMLSLPESPRWLYRMNKREEAMRILKRIYSSEDVEKEMKLLQSSVEAEQNIEADIGSNIISKCRNAMKDVVVRRALYAGITVQVVQQFVGINTVMYYSPTIMQLAGFASKVVALGLSLVTSGLNCVGSVIAMCFVDRFGRRRMMLVSLVAIIIGLIALSMVFLTSSRNAPRIDDFDSNHLVLNGTCSAYISAPKPSSWNCMTCLKQDCGYCASAGNQFRPGACLANDKAVGNACHGSDRVWYDKGCPSKLGVLAVVLLGLYIIVYAPGMGTVPWIVNAEIYPLKYRGLGGGVAAMANWSANLIVSMTFLSLTEALGSWATFLFYAVFSFFGLIAIFMLVPETKSVPLEQIENILRKGFSPFGWRREQSNDREAA</sequence>
<feature type="transmembrane region" description="Helical" evidence="8">
    <location>
        <begin position="274"/>
        <end position="298"/>
    </location>
</feature>
<comment type="subcellular location">
    <subcellularLocation>
        <location evidence="1">Membrane</location>
        <topology evidence="1">Multi-pass membrane protein</topology>
    </subcellularLocation>
</comment>
<evidence type="ECO:0000256" key="5">
    <source>
        <dbReference type="ARBA" id="ARBA00022989"/>
    </source>
</evidence>
<dbReference type="EMBL" id="CM017321">
    <property type="protein sequence ID" value="KAE7995262.1"/>
    <property type="molecule type" value="Genomic_DNA"/>
</dbReference>
<keyword evidence="5 8" id="KW-1133">Transmembrane helix</keyword>
<evidence type="ECO:0000256" key="2">
    <source>
        <dbReference type="ARBA" id="ARBA00010992"/>
    </source>
</evidence>
<feature type="transmembrane region" description="Helical" evidence="8">
    <location>
        <begin position="449"/>
        <end position="475"/>
    </location>
</feature>
<dbReference type="InterPro" id="IPR050814">
    <property type="entry name" value="Myo-inositol_Transporter"/>
</dbReference>
<evidence type="ECO:0000256" key="8">
    <source>
        <dbReference type="SAM" id="Phobius"/>
    </source>
</evidence>
<evidence type="ECO:0000256" key="3">
    <source>
        <dbReference type="ARBA" id="ARBA00022448"/>
    </source>
</evidence>
<keyword evidence="6 8" id="KW-0472">Membrane</keyword>
<dbReference type="InterPro" id="IPR003663">
    <property type="entry name" value="Sugar/inositol_transpt"/>
</dbReference>
<evidence type="ECO:0000259" key="9">
    <source>
        <dbReference type="PROSITE" id="PS50850"/>
    </source>
</evidence>
<evidence type="ECO:0000256" key="1">
    <source>
        <dbReference type="ARBA" id="ARBA00004141"/>
    </source>
</evidence>
<dbReference type="InterPro" id="IPR005829">
    <property type="entry name" value="Sugar_transporter_CS"/>
</dbReference>
<protein>
    <recommendedName>
        <fullName evidence="9">Major facilitator superfamily (MFS) profile domain-containing protein</fullName>
    </recommendedName>
</protein>
<feature type="domain" description="Major facilitator superfamily (MFS) profile" evidence="9">
    <location>
        <begin position="27"/>
        <end position="542"/>
    </location>
</feature>
<dbReference type="FunFam" id="1.20.1250.20:FF:000121">
    <property type="entry name" value="Probable inositol transporter 2"/>
    <property type="match status" value="1"/>
</dbReference>
<keyword evidence="11" id="KW-1185">Reference proteome</keyword>
<dbReference type="PROSITE" id="PS00217">
    <property type="entry name" value="SUGAR_TRANSPORT_2"/>
    <property type="match status" value="1"/>
</dbReference>
<evidence type="ECO:0000256" key="6">
    <source>
        <dbReference type="ARBA" id="ARBA00023136"/>
    </source>
</evidence>
<evidence type="ECO:0000313" key="11">
    <source>
        <dbReference type="Proteomes" id="UP000327013"/>
    </source>
</evidence>
<keyword evidence="4 8" id="KW-0812">Transmembrane</keyword>
<dbReference type="CDD" id="cd17360">
    <property type="entry name" value="MFS_HMIT_like"/>
    <property type="match status" value="1"/>
</dbReference>
<feature type="transmembrane region" description="Helical" evidence="8">
    <location>
        <begin position="487"/>
        <end position="508"/>
    </location>
</feature>
<dbReference type="Proteomes" id="UP000327013">
    <property type="component" value="Chromosome 1"/>
</dbReference>
<dbReference type="InterPro" id="IPR036259">
    <property type="entry name" value="MFS_trans_sf"/>
</dbReference>
<keyword evidence="3 7" id="KW-0813">Transport</keyword>
<reference evidence="10 11" key="1">
    <citation type="submission" date="2019-06" db="EMBL/GenBank/DDBJ databases">
        <title>A chromosomal-level reference genome of Carpinus fangiana (Coryloideae, Betulaceae).</title>
        <authorList>
            <person name="Yang X."/>
            <person name="Wang Z."/>
            <person name="Zhang L."/>
            <person name="Hao G."/>
            <person name="Liu J."/>
            <person name="Yang Y."/>
        </authorList>
    </citation>
    <scope>NUCLEOTIDE SEQUENCE [LARGE SCALE GENOMIC DNA]</scope>
    <source>
        <strain evidence="10">Cfa_2016G</strain>
        <tissue evidence="10">Leaf</tissue>
    </source>
</reference>
<organism evidence="10 11">
    <name type="scientific">Carpinus fangiana</name>
    <dbReference type="NCBI Taxonomy" id="176857"/>
    <lineage>
        <taxon>Eukaryota</taxon>
        <taxon>Viridiplantae</taxon>
        <taxon>Streptophyta</taxon>
        <taxon>Embryophyta</taxon>
        <taxon>Tracheophyta</taxon>
        <taxon>Spermatophyta</taxon>
        <taxon>Magnoliopsida</taxon>
        <taxon>eudicotyledons</taxon>
        <taxon>Gunneridae</taxon>
        <taxon>Pentapetalae</taxon>
        <taxon>rosids</taxon>
        <taxon>fabids</taxon>
        <taxon>Fagales</taxon>
        <taxon>Betulaceae</taxon>
        <taxon>Carpinus</taxon>
    </lineage>
</organism>
<dbReference type="InterPro" id="IPR005828">
    <property type="entry name" value="MFS_sugar_transport-like"/>
</dbReference>
<dbReference type="OrthoDB" id="6339427at2759"/>
<feature type="transmembrane region" description="Helical" evidence="8">
    <location>
        <begin position="154"/>
        <end position="173"/>
    </location>
</feature>
<feature type="transmembrane region" description="Helical" evidence="8">
    <location>
        <begin position="343"/>
        <end position="362"/>
    </location>
</feature>
<dbReference type="PROSITE" id="PS00216">
    <property type="entry name" value="SUGAR_TRANSPORT_1"/>
    <property type="match status" value="1"/>
</dbReference>
<feature type="transmembrane region" description="Helical" evidence="8">
    <location>
        <begin position="310"/>
        <end position="334"/>
    </location>
</feature>
<dbReference type="GO" id="GO:0016020">
    <property type="term" value="C:membrane"/>
    <property type="evidence" value="ECO:0007669"/>
    <property type="project" value="UniProtKB-SubCell"/>
</dbReference>
<dbReference type="PANTHER" id="PTHR48020:SF24">
    <property type="entry name" value="INOSITOL TRANSPORTER 4"/>
    <property type="match status" value="1"/>
</dbReference>
<dbReference type="SUPFAM" id="SSF103473">
    <property type="entry name" value="MFS general substrate transporter"/>
    <property type="match status" value="1"/>
</dbReference>
<feature type="transmembrane region" description="Helical" evidence="8">
    <location>
        <begin position="23"/>
        <end position="52"/>
    </location>
</feature>
<evidence type="ECO:0000256" key="7">
    <source>
        <dbReference type="RuleBase" id="RU003346"/>
    </source>
</evidence>
<evidence type="ECO:0000256" key="4">
    <source>
        <dbReference type="ARBA" id="ARBA00022692"/>
    </source>
</evidence>
<feature type="transmembrane region" description="Helical" evidence="8">
    <location>
        <begin position="520"/>
        <end position="538"/>
    </location>
</feature>
<accession>A0A5N6Q7Q8</accession>
<dbReference type="InterPro" id="IPR020846">
    <property type="entry name" value="MFS_dom"/>
</dbReference>
<evidence type="ECO:0000313" key="10">
    <source>
        <dbReference type="EMBL" id="KAE7995262.1"/>
    </source>
</evidence>
<dbReference type="PANTHER" id="PTHR48020">
    <property type="entry name" value="PROTON MYO-INOSITOL COTRANSPORTER"/>
    <property type="match status" value="1"/>
</dbReference>
<dbReference type="PROSITE" id="PS50850">
    <property type="entry name" value="MFS"/>
    <property type="match status" value="1"/>
</dbReference>
<proteinExistence type="inferred from homology"/>
<feature type="transmembrane region" description="Helical" evidence="8">
    <location>
        <begin position="64"/>
        <end position="86"/>
    </location>
</feature>
<dbReference type="GO" id="GO:0005366">
    <property type="term" value="F:myo-inositol:proton symporter activity"/>
    <property type="evidence" value="ECO:0007669"/>
    <property type="project" value="TreeGrafter"/>
</dbReference>
<comment type="similarity">
    <text evidence="2 7">Belongs to the major facilitator superfamily. Sugar transporter (TC 2.A.1.1) family.</text>
</comment>
<gene>
    <name evidence="10" type="ORF">FH972_000081</name>
</gene>
<dbReference type="AlphaFoldDB" id="A0A5N6Q7Q8"/>
<feature type="transmembrane region" description="Helical" evidence="8">
    <location>
        <begin position="98"/>
        <end position="116"/>
    </location>
</feature>
<dbReference type="Gene3D" id="1.20.1250.20">
    <property type="entry name" value="MFS general substrate transporter like domains"/>
    <property type="match status" value="2"/>
</dbReference>
<dbReference type="PRINTS" id="PR00171">
    <property type="entry name" value="SUGRTRNSPORT"/>
</dbReference>
<dbReference type="Pfam" id="PF00083">
    <property type="entry name" value="Sugar_tr"/>
    <property type="match status" value="2"/>
</dbReference>